<dbReference type="OrthoDB" id="2014201at2759"/>
<dbReference type="AlphaFoldDB" id="A0A1Y1IA02"/>
<name>A0A1Y1IA02_KLENI</name>
<protein>
    <submittedName>
        <fullName evidence="1">Uncharacterized protein</fullName>
    </submittedName>
</protein>
<dbReference type="Proteomes" id="UP000054558">
    <property type="component" value="Unassembled WGS sequence"/>
</dbReference>
<proteinExistence type="predicted"/>
<evidence type="ECO:0000313" key="1">
    <source>
        <dbReference type="EMBL" id="GAQ87795.1"/>
    </source>
</evidence>
<feature type="non-terminal residue" evidence="1">
    <location>
        <position position="174"/>
    </location>
</feature>
<organism evidence="1 2">
    <name type="scientific">Klebsormidium nitens</name>
    <name type="common">Green alga</name>
    <name type="synonym">Ulothrix nitens</name>
    <dbReference type="NCBI Taxonomy" id="105231"/>
    <lineage>
        <taxon>Eukaryota</taxon>
        <taxon>Viridiplantae</taxon>
        <taxon>Streptophyta</taxon>
        <taxon>Klebsormidiophyceae</taxon>
        <taxon>Klebsormidiales</taxon>
        <taxon>Klebsormidiaceae</taxon>
        <taxon>Klebsormidium</taxon>
    </lineage>
</organism>
<gene>
    <name evidence="1" type="ORF">KFL_003780010</name>
</gene>
<sequence>MTRSFPNLDFGKKELERYISPCTRTLQKRSLQRLGPANMRFLHGRSVLLLLLLILALTADDSQVAAARHRQQGKHGATKNRSHKKKAPKVIQLKELMYDLSCQDHELASSLDSSSCRGVGQHRQMYCPRNKGEDLSNLDTAAAKDSECKEAWVTVLADDAFLPGVLVLLHSIRQ</sequence>
<evidence type="ECO:0000313" key="2">
    <source>
        <dbReference type="Proteomes" id="UP000054558"/>
    </source>
</evidence>
<keyword evidence="2" id="KW-1185">Reference proteome</keyword>
<reference evidence="1 2" key="1">
    <citation type="journal article" date="2014" name="Nat. Commun.">
        <title>Klebsormidium flaccidum genome reveals primary factors for plant terrestrial adaptation.</title>
        <authorList>
            <person name="Hori K."/>
            <person name="Maruyama F."/>
            <person name="Fujisawa T."/>
            <person name="Togashi T."/>
            <person name="Yamamoto N."/>
            <person name="Seo M."/>
            <person name="Sato S."/>
            <person name="Yamada T."/>
            <person name="Mori H."/>
            <person name="Tajima N."/>
            <person name="Moriyama T."/>
            <person name="Ikeuchi M."/>
            <person name="Watanabe M."/>
            <person name="Wada H."/>
            <person name="Kobayashi K."/>
            <person name="Saito M."/>
            <person name="Masuda T."/>
            <person name="Sasaki-Sekimoto Y."/>
            <person name="Mashiguchi K."/>
            <person name="Awai K."/>
            <person name="Shimojima M."/>
            <person name="Masuda S."/>
            <person name="Iwai M."/>
            <person name="Nobusawa T."/>
            <person name="Narise T."/>
            <person name="Kondo S."/>
            <person name="Saito H."/>
            <person name="Sato R."/>
            <person name="Murakawa M."/>
            <person name="Ihara Y."/>
            <person name="Oshima-Yamada Y."/>
            <person name="Ohtaka K."/>
            <person name="Satoh M."/>
            <person name="Sonobe K."/>
            <person name="Ishii M."/>
            <person name="Ohtani R."/>
            <person name="Kanamori-Sato M."/>
            <person name="Honoki R."/>
            <person name="Miyazaki D."/>
            <person name="Mochizuki H."/>
            <person name="Umetsu J."/>
            <person name="Higashi K."/>
            <person name="Shibata D."/>
            <person name="Kamiya Y."/>
            <person name="Sato N."/>
            <person name="Nakamura Y."/>
            <person name="Tabata S."/>
            <person name="Ida S."/>
            <person name="Kurokawa K."/>
            <person name="Ohta H."/>
        </authorList>
    </citation>
    <scope>NUCLEOTIDE SEQUENCE [LARGE SCALE GENOMIC DNA]</scope>
    <source>
        <strain evidence="1 2">NIES-2285</strain>
    </source>
</reference>
<dbReference type="EMBL" id="DF237327">
    <property type="protein sequence ID" value="GAQ87795.1"/>
    <property type="molecule type" value="Genomic_DNA"/>
</dbReference>
<accession>A0A1Y1IA02</accession>